<protein>
    <recommendedName>
        <fullName evidence="2">DUF4657 domain-containing protein</fullName>
    </recommendedName>
</protein>
<gene>
    <name evidence="3" type="ORF">GRJ2_002488100</name>
</gene>
<evidence type="ECO:0000256" key="1">
    <source>
        <dbReference type="SAM" id="MobiDB-lite"/>
    </source>
</evidence>
<feature type="compositionally biased region" description="Low complexity" evidence="1">
    <location>
        <begin position="276"/>
        <end position="285"/>
    </location>
</feature>
<feature type="region of interest" description="Disordered" evidence="1">
    <location>
        <begin position="449"/>
        <end position="510"/>
    </location>
</feature>
<dbReference type="Pfam" id="PF15552">
    <property type="entry name" value="DUF4657"/>
    <property type="match status" value="1"/>
</dbReference>
<proteinExistence type="predicted"/>
<name>A0ABC9XT88_GRUJA</name>
<accession>A0ABC9XT88</accession>
<keyword evidence="4" id="KW-1185">Reference proteome</keyword>
<feature type="region of interest" description="Disordered" evidence="1">
    <location>
        <begin position="330"/>
        <end position="362"/>
    </location>
</feature>
<evidence type="ECO:0000313" key="4">
    <source>
        <dbReference type="Proteomes" id="UP001623348"/>
    </source>
</evidence>
<feature type="region of interest" description="Disordered" evidence="1">
    <location>
        <begin position="1"/>
        <end position="140"/>
    </location>
</feature>
<reference evidence="3 4" key="1">
    <citation type="submission" date="2024-06" db="EMBL/GenBank/DDBJ databases">
        <title>The draft genome of Grus japonensis, version 3.</title>
        <authorList>
            <person name="Nabeshima K."/>
            <person name="Suzuki S."/>
            <person name="Onuma M."/>
        </authorList>
    </citation>
    <scope>NUCLEOTIDE SEQUENCE [LARGE SCALE GENOMIC DNA]</scope>
    <source>
        <strain evidence="3 4">451A</strain>
    </source>
</reference>
<dbReference type="InterPro" id="IPR027958">
    <property type="entry name" value="DUF4657"/>
</dbReference>
<comment type="caution">
    <text evidence="3">The sequence shown here is derived from an EMBL/GenBank/DDBJ whole genome shotgun (WGS) entry which is preliminary data.</text>
</comment>
<evidence type="ECO:0000259" key="2">
    <source>
        <dbReference type="Pfam" id="PF15552"/>
    </source>
</evidence>
<feature type="region of interest" description="Disordered" evidence="1">
    <location>
        <begin position="400"/>
        <end position="436"/>
    </location>
</feature>
<feature type="compositionally biased region" description="Basic and acidic residues" evidence="1">
    <location>
        <begin position="406"/>
        <end position="421"/>
    </location>
</feature>
<dbReference type="PANTHER" id="PTHR37336">
    <property type="entry name" value="SIMILAR TO 9930012K11RIK PROTEIN"/>
    <property type="match status" value="1"/>
</dbReference>
<dbReference type="AlphaFoldDB" id="A0ABC9XT88"/>
<feature type="compositionally biased region" description="Pro residues" evidence="1">
    <location>
        <begin position="60"/>
        <end position="75"/>
    </location>
</feature>
<dbReference type="Proteomes" id="UP001623348">
    <property type="component" value="Unassembled WGS sequence"/>
</dbReference>
<feature type="region of interest" description="Disordered" evidence="1">
    <location>
        <begin position="207"/>
        <end position="311"/>
    </location>
</feature>
<feature type="compositionally biased region" description="Basic and acidic residues" evidence="1">
    <location>
        <begin position="115"/>
        <end position="127"/>
    </location>
</feature>
<dbReference type="PANTHER" id="PTHR37336:SF1">
    <property type="entry name" value="SIMILAR TO 9930012K11RIK PROTEIN"/>
    <property type="match status" value="1"/>
</dbReference>
<feature type="compositionally biased region" description="Pro residues" evidence="1">
    <location>
        <begin position="1"/>
        <end position="17"/>
    </location>
</feature>
<feature type="compositionally biased region" description="Polar residues" evidence="1">
    <location>
        <begin position="38"/>
        <end position="53"/>
    </location>
</feature>
<feature type="domain" description="DUF4657" evidence="2">
    <location>
        <begin position="41"/>
        <end position="276"/>
    </location>
</feature>
<organism evidence="3 4">
    <name type="scientific">Grus japonensis</name>
    <name type="common">Japanese crane</name>
    <name type="synonym">Red-crowned crane</name>
    <dbReference type="NCBI Taxonomy" id="30415"/>
    <lineage>
        <taxon>Eukaryota</taxon>
        <taxon>Metazoa</taxon>
        <taxon>Chordata</taxon>
        <taxon>Craniata</taxon>
        <taxon>Vertebrata</taxon>
        <taxon>Euteleostomi</taxon>
        <taxon>Archelosauria</taxon>
        <taxon>Archosauria</taxon>
        <taxon>Dinosauria</taxon>
        <taxon>Saurischia</taxon>
        <taxon>Theropoda</taxon>
        <taxon>Coelurosauria</taxon>
        <taxon>Aves</taxon>
        <taxon>Neognathae</taxon>
        <taxon>Neoaves</taxon>
        <taxon>Gruiformes</taxon>
        <taxon>Gruidae</taxon>
        <taxon>Grus</taxon>
    </lineage>
</organism>
<sequence>MSSWGPPPPPPLCPGSPPVSGQLLKSESEDSGVEMASNEHSPSTPLGSESSFSLDGFPPEKSPPGEEPGTEPPRPPRSRSSSKKLVQAAQRSRRQRAPGCCPRQLGRRSASTADLRAEPAWDPREPEEPSVEDPEGAAVPEAVLPVPGQGLRYLEHVCQMLERLARLQQDNRLLRQQAADARRTCSDTTHTQEAPGQDVAVWRAERFRPRSCSDSQAPAPDPGPCQRMWGHSASSPSLLDPSETRAGVPTPDKDGRSHWGRMKVLLTRLTRRSLRGGRCSRASRSLSRDPGTAPARATPGQQQSIPGAQRPFQPYRIPPLLPQKAVNLFPSPPSAQLRRPGQGQEQERLGQMSQGSQLCVPTPRARGPLAGWAGPERLHEAEMLMRGFGYKPYKALPALPEEEEPPETRNLEPERAAKTAEEEAEQTKQSSQLHLESKIHTWRSSWTNDCLDEEPASSRSPPGDSEAPKRHAAGSWMAAGSLPAVPDGLELAPTLGMQSPGSLRDVQGLL</sequence>
<dbReference type="EMBL" id="BAAFJT010000026">
    <property type="protein sequence ID" value="GAB0200227.1"/>
    <property type="molecule type" value="Genomic_DNA"/>
</dbReference>
<evidence type="ECO:0000313" key="3">
    <source>
        <dbReference type="EMBL" id="GAB0200227.1"/>
    </source>
</evidence>